<reference evidence="2 3" key="1">
    <citation type="submission" date="2017-09" db="EMBL/GenBank/DDBJ databases">
        <title>Depth-based differentiation of microbial function through sediment-hosted aquifers and enrichment of novel symbionts in the deep terrestrial subsurface.</title>
        <authorList>
            <person name="Probst A.J."/>
            <person name="Ladd B."/>
            <person name="Jarett J.K."/>
            <person name="Geller-Mcgrath D.E."/>
            <person name="Sieber C.M."/>
            <person name="Emerson J.B."/>
            <person name="Anantharaman K."/>
            <person name="Thomas B.C."/>
            <person name="Malmstrom R."/>
            <person name="Stieglmeier M."/>
            <person name="Klingl A."/>
            <person name="Woyke T."/>
            <person name="Ryan C.M."/>
            <person name="Banfield J.F."/>
        </authorList>
    </citation>
    <scope>NUCLEOTIDE SEQUENCE [LARGE SCALE GENOMIC DNA]</scope>
    <source>
        <strain evidence="2">CG08_land_8_20_14_0_20_45_16</strain>
    </source>
</reference>
<feature type="domain" description="Methyltransferase type 11" evidence="1">
    <location>
        <begin position="1"/>
        <end position="58"/>
    </location>
</feature>
<dbReference type="Pfam" id="PF08241">
    <property type="entry name" value="Methyltransf_11"/>
    <property type="match status" value="1"/>
</dbReference>
<organism evidence="2 3">
    <name type="scientific">Candidatus Saganbacteria bacterium CG08_land_8_20_14_0_20_45_16</name>
    <dbReference type="NCBI Taxonomy" id="2014293"/>
    <lineage>
        <taxon>Bacteria</taxon>
        <taxon>Bacillati</taxon>
        <taxon>Saganbacteria</taxon>
    </lineage>
</organism>
<dbReference type="AlphaFoldDB" id="A0A2H0XUY8"/>
<gene>
    <name evidence="2" type="ORF">COT42_07085</name>
</gene>
<dbReference type="GO" id="GO:0008757">
    <property type="term" value="F:S-adenosylmethionine-dependent methyltransferase activity"/>
    <property type="evidence" value="ECO:0007669"/>
    <property type="project" value="InterPro"/>
</dbReference>
<dbReference type="SUPFAM" id="SSF53335">
    <property type="entry name" value="S-adenosyl-L-methionine-dependent methyltransferases"/>
    <property type="match status" value="1"/>
</dbReference>
<accession>A0A2H0XUY8</accession>
<dbReference type="InterPro" id="IPR029063">
    <property type="entry name" value="SAM-dependent_MTases_sf"/>
</dbReference>
<protein>
    <recommendedName>
        <fullName evidence="1">Methyltransferase type 11 domain-containing protein</fullName>
    </recommendedName>
</protein>
<dbReference type="InterPro" id="IPR013216">
    <property type="entry name" value="Methyltransf_11"/>
</dbReference>
<evidence type="ECO:0000259" key="1">
    <source>
        <dbReference type="Pfam" id="PF08241"/>
    </source>
</evidence>
<dbReference type="EMBL" id="PEYM01000117">
    <property type="protein sequence ID" value="PIS28756.1"/>
    <property type="molecule type" value="Genomic_DNA"/>
</dbReference>
<comment type="caution">
    <text evidence="2">The sequence shown here is derived from an EMBL/GenBank/DDBJ whole genome shotgun (WGS) entry which is preliminary data.</text>
</comment>
<sequence>MLELAKERGGDLAINFEAGEAYALPFADKSFDLVAMITTLEFISSPQKALAEAFRVSKGRVFLGILNRHSFLAWRRKKSSKKIWQQAKFYALREIKKLLGKDKKVKWRPVLFLPLFNTKIFFKLRLVVEKFLSRLRLPGGAFIGILVK</sequence>
<dbReference type="Proteomes" id="UP000231343">
    <property type="component" value="Unassembled WGS sequence"/>
</dbReference>
<evidence type="ECO:0000313" key="3">
    <source>
        <dbReference type="Proteomes" id="UP000231343"/>
    </source>
</evidence>
<name>A0A2H0XUY8_UNCSA</name>
<dbReference type="Gene3D" id="3.40.50.150">
    <property type="entry name" value="Vaccinia Virus protein VP39"/>
    <property type="match status" value="1"/>
</dbReference>
<proteinExistence type="predicted"/>
<evidence type="ECO:0000313" key="2">
    <source>
        <dbReference type="EMBL" id="PIS28756.1"/>
    </source>
</evidence>